<keyword evidence="2" id="KW-1185">Reference proteome</keyword>
<protein>
    <submittedName>
        <fullName evidence="1">Uncharacterized protein</fullName>
    </submittedName>
</protein>
<proteinExistence type="predicted"/>
<dbReference type="EMBL" id="UEGW01000001">
    <property type="protein sequence ID" value="SRX93053.1"/>
    <property type="molecule type" value="Genomic_DNA"/>
</dbReference>
<evidence type="ECO:0000313" key="1">
    <source>
        <dbReference type="EMBL" id="SRX93053.1"/>
    </source>
</evidence>
<dbReference type="Proteomes" id="UP000252015">
    <property type="component" value="Unassembled WGS sequence"/>
</dbReference>
<evidence type="ECO:0000313" key="2">
    <source>
        <dbReference type="Proteomes" id="UP000252015"/>
    </source>
</evidence>
<accession>A0A375YVT3</accession>
<organism evidence="1 2">
    <name type="scientific">Mycobacterium shimoidei</name>
    <dbReference type="NCBI Taxonomy" id="29313"/>
    <lineage>
        <taxon>Bacteria</taxon>
        <taxon>Bacillati</taxon>
        <taxon>Actinomycetota</taxon>
        <taxon>Actinomycetes</taxon>
        <taxon>Mycobacteriales</taxon>
        <taxon>Mycobacteriaceae</taxon>
        <taxon>Mycobacterium</taxon>
    </lineage>
</organism>
<gene>
    <name evidence="1" type="ORF">MSP7336_01285</name>
</gene>
<name>A0A375YVT3_MYCSH</name>
<reference evidence="1 2" key="1">
    <citation type="submission" date="2018-05" db="EMBL/GenBank/DDBJ databases">
        <authorList>
            <consortium name="IHU Genomes"/>
        </authorList>
    </citation>
    <scope>NUCLEOTIDE SEQUENCE [LARGE SCALE GENOMIC DNA]</scope>
    <source>
        <strain evidence="1 2">P7336</strain>
    </source>
</reference>
<sequence length="53" mass="5942">MGVVDDLLAAREVYERGEWVAAYEALSGLDRTGKDDAATWRAKTLYALRRPLT</sequence>
<dbReference type="AlphaFoldDB" id="A0A375YVT3"/>